<feature type="signal peptide" evidence="1">
    <location>
        <begin position="1"/>
        <end position="41"/>
    </location>
</feature>
<reference evidence="4" key="1">
    <citation type="submission" date="2007-03" db="EMBL/GenBank/DDBJ databases">
        <title>Complete sequence of chromosome 2 of Burkholderia vietnamiensis G4.</title>
        <authorList>
            <consortium name="US DOE Joint Genome Institute"/>
            <person name="Copeland A."/>
            <person name="Lucas S."/>
            <person name="Lapidus A."/>
            <person name="Barry K."/>
            <person name="Detter J.C."/>
            <person name="Glavina del Rio T."/>
            <person name="Hammon N."/>
            <person name="Israni S."/>
            <person name="Dalin E."/>
            <person name="Tice H."/>
            <person name="Pitluck S."/>
            <person name="Chain P."/>
            <person name="Malfatti S."/>
            <person name="Shin M."/>
            <person name="Vergez L."/>
            <person name="Schmutz J."/>
            <person name="Larimer F."/>
            <person name="Land M."/>
            <person name="Hauser L."/>
            <person name="Kyrpides N."/>
            <person name="Tiedje J."/>
            <person name="Richardson P."/>
        </authorList>
    </citation>
    <scope>NUCLEOTIDE SEQUENCE [LARGE SCALE GENOMIC DNA]</scope>
    <source>
        <strain evidence="4">G4 / LMG 22486</strain>
    </source>
</reference>
<gene>
    <name evidence="3" type="ordered locus">Bcep1808_4990</name>
</gene>
<dbReference type="KEGG" id="bvi:Bcep1808_4990"/>
<dbReference type="EMBL" id="CP000615">
    <property type="protein sequence ID" value="ABO57946.1"/>
    <property type="molecule type" value="Genomic_DNA"/>
</dbReference>
<dbReference type="Pfam" id="PF13088">
    <property type="entry name" value="BNR_2"/>
    <property type="match status" value="1"/>
</dbReference>
<dbReference type="SUPFAM" id="SSF110296">
    <property type="entry name" value="Oligoxyloglucan reducing end-specific cellobiohydrolase"/>
    <property type="match status" value="1"/>
</dbReference>
<evidence type="ECO:0000313" key="3">
    <source>
        <dbReference type="EMBL" id="ABO57946.1"/>
    </source>
</evidence>
<proteinExistence type="predicted"/>
<dbReference type="eggNOG" id="COG4409">
    <property type="taxonomic scope" value="Bacteria"/>
</dbReference>
<dbReference type="CDD" id="cd15482">
    <property type="entry name" value="Sialidase_non-viral"/>
    <property type="match status" value="1"/>
</dbReference>
<protein>
    <submittedName>
        <fullName evidence="3">BNR/Asp-box repeat protein</fullName>
    </submittedName>
</protein>
<sequence>MRRQIVFHSPVTRLTRLTRLSRFSRLSGALAMAAVATAAHADPVVVSGPSPFAACTIGGPGTNYVNAEVEPWLSVNPANPTNMIAVWQQDRWSNGGAHGLVAGYTFDGGSTWARTPQPFSACAPGGLKYERASDPWVSFGPDGTAYSVSISFNQSNNSNAVAASVSADGGQTWSRPAVLIANDEPTTQFFNDKESVTANPVKAGTAYAVWDRLELPNGNPYANLHTQAYRGPTFFSKTTDGGKTWSAAKVIVDVPSRQQTIGNQIVVDPKTGTLYDFFDLIQPPFNKAAGKVAFIKSSDDGATWSKPQVIAALQTAGVTDPNTGEPVRTGDIIPEPAIDAASGQIYVVWQDGRFNGGNYDEIALSTSKDGGASWSAPLQVNTPTGRAAFNPSVRVDSAGAVMVTYYDFRDLAAGNTTTLPTGFWRKISHDGGATFADERRVGGPFDMKLAPNAEGFFIGDYQGLDVLPSSSFHPLFVQTNAGNLTNRTDVFFAP</sequence>
<dbReference type="AlphaFoldDB" id="A4JNU3"/>
<dbReference type="InterPro" id="IPR011040">
    <property type="entry name" value="Sialidase"/>
</dbReference>
<evidence type="ECO:0000256" key="1">
    <source>
        <dbReference type="SAM" id="SignalP"/>
    </source>
</evidence>
<dbReference type="Proteomes" id="UP000002287">
    <property type="component" value="Chromosome 2"/>
</dbReference>
<evidence type="ECO:0000313" key="4">
    <source>
        <dbReference type="Proteomes" id="UP000002287"/>
    </source>
</evidence>
<accession>A4JNU3</accession>
<organism evidence="3 4">
    <name type="scientific">Burkholderia vietnamiensis (strain G4 / LMG 22486)</name>
    <name type="common">Burkholderia cepacia (strain R1808)</name>
    <dbReference type="NCBI Taxonomy" id="269482"/>
    <lineage>
        <taxon>Bacteria</taxon>
        <taxon>Pseudomonadati</taxon>
        <taxon>Pseudomonadota</taxon>
        <taxon>Betaproteobacteria</taxon>
        <taxon>Burkholderiales</taxon>
        <taxon>Burkholderiaceae</taxon>
        <taxon>Burkholderia</taxon>
        <taxon>Burkholderia cepacia complex</taxon>
    </lineage>
</organism>
<name>A4JNU3_BURVG</name>
<feature type="chain" id="PRO_5002670296" evidence="1">
    <location>
        <begin position="42"/>
        <end position="494"/>
    </location>
</feature>
<feature type="domain" description="Sialidase" evidence="2">
    <location>
        <begin position="235"/>
        <end position="315"/>
    </location>
</feature>
<keyword evidence="1" id="KW-0732">Signal</keyword>
<dbReference type="HOGENOM" id="CLU_569476_0_0_4"/>
<evidence type="ECO:0000259" key="2">
    <source>
        <dbReference type="Pfam" id="PF13088"/>
    </source>
</evidence>
<dbReference type="Gene3D" id="2.120.10.10">
    <property type="match status" value="2"/>
</dbReference>